<evidence type="ECO:0000256" key="2">
    <source>
        <dbReference type="SAM" id="MobiDB-lite"/>
    </source>
</evidence>
<feature type="coiled-coil region" evidence="1">
    <location>
        <begin position="705"/>
        <end position="732"/>
    </location>
</feature>
<dbReference type="Pfam" id="PF03028">
    <property type="entry name" value="Dynein_heavy"/>
    <property type="match status" value="1"/>
</dbReference>
<dbReference type="Gene3D" id="1.20.920.20">
    <property type="match status" value="1"/>
</dbReference>
<dbReference type="GO" id="GO:0007018">
    <property type="term" value="P:microtubule-based movement"/>
    <property type="evidence" value="ECO:0007669"/>
    <property type="project" value="InterPro"/>
</dbReference>
<feature type="domain" description="Dynein heavy chain coiled coil stalk" evidence="4">
    <location>
        <begin position="886"/>
        <end position="1072"/>
    </location>
</feature>
<dbReference type="STRING" id="431595.K3WBQ3"/>
<accession>K3WBQ3</accession>
<evidence type="ECO:0000259" key="5">
    <source>
        <dbReference type="Pfam" id="PF12780"/>
    </source>
</evidence>
<dbReference type="PANTHER" id="PTHR45703">
    <property type="entry name" value="DYNEIN HEAVY CHAIN"/>
    <property type="match status" value="1"/>
</dbReference>
<reference evidence="7" key="3">
    <citation type="submission" date="2014-11" db="UniProtKB">
        <authorList>
            <consortium name="EnsemblProtists"/>
        </authorList>
    </citation>
    <scope>IDENTIFICATION</scope>
    <source>
        <strain evidence="7">DAOM BR144</strain>
    </source>
</reference>
<dbReference type="GO" id="GO:0030286">
    <property type="term" value="C:dynein complex"/>
    <property type="evidence" value="ECO:0007669"/>
    <property type="project" value="InterPro"/>
</dbReference>
<dbReference type="InterPro" id="IPR026983">
    <property type="entry name" value="DHC"/>
</dbReference>
<dbReference type="VEuPathDB" id="FungiDB:PYU1_G002391"/>
<evidence type="ECO:0000313" key="7">
    <source>
        <dbReference type="EnsemblProtists" id="PYU1_T002394"/>
    </source>
</evidence>
<feature type="domain" description="Dynein heavy chain AAA module D4" evidence="5">
    <location>
        <begin position="301"/>
        <end position="571"/>
    </location>
</feature>
<dbReference type="InterPro" id="IPR027417">
    <property type="entry name" value="P-loop_NTPase"/>
</dbReference>
<evidence type="ECO:0000313" key="8">
    <source>
        <dbReference type="Proteomes" id="UP000019132"/>
    </source>
</evidence>
<feature type="compositionally biased region" description="Polar residues" evidence="2">
    <location>
        <begin position="785"/>
        <end position="798"/>
    </location>
</feature>
<proteinExistence type="predicted"/>
<feature type="domain" description="Dynein heavy chain ATP-binding dynein motor region" evidence="6">
    <location>
        <begin position="1105"/>
        <end position="1199"/>
    </location>
</feature>
<dbReference type="GO" id="GO:0045505">
    <property type="term" value="F:dynein intermediate chain binding"/>
    <property type="evidence" value="ECO:0007669"/>
    <property type="project" value="InterPro"/>
</dbReference>
<dbReference type="Proteomes" id="UP000019132">
    <property type="component" value="Unassembled WGS sequence"/>
</dbReference>
<evidence type="ECO:0000256" key="1">
    <source>
        <dbReference type="SAM" id="Coils"/>
    </source>
</evidence>
<dbReference type="InterPro" id="IPR024317">
    <property type="entry name" value="Dynein_heavy_chain_D4_dom"/>
</dbReference>
<reference evidence="8" key="1">
    <citation type="journal article" date="2010" name="Genome Biol.">
        <title>Genome sequence of the necrotrophic plant pathogen Pythium ultimum reveals original pathogenicity mechanisms and effector repertoire.</title>
        <authorList>
            <person name="Levesque C.A."/>
            <person name="Brouwer H."/>
            <person name="Cano L."/>
            <person name="Hamilton J.P."/>
            <person name="Holt C."/>
            <person name="Huitema E."/>
            <person name="Raffaele S."/>
            <person name="Robideau G.P."/>
            <person name="Thines M."/>
            <person name="Win J."/>
            <person name="Zerillo M.M."/>
            <person name="Beakes G.W."/>
            <person name="Boore J.L."/>
            <person name="Busam D."/>
            <person name="Dumas B."/>
            <person name="Ferriera S."/>
            <person name="Fuerstenberg S.I."/>
            <person name="Gachon C.M."/>
            <person name="Gaulin E."/>
            <person name="Govers F."/>
            <person name="Grenville-Briggs L."/>
            <person name="Horner N."/>
            <person name="Hostetler J."/>
            <person name="Jiang R.H."/>
            <person name="Johnson J."/>
            <person name="Krajaejun T."/>
            <person name="Lin H."/>
            <person name="Meijer H.J."/>
            <person name="Moore B."/>
            <person name="Morris P."/>
            <person name="Phuntmart V."/>
            <person name="Puiu D."/>
            <person name="Shetty J."/>
            <person name="Stajich J.E."/>
            <person name="Tripathy S."/>
            <person name="Wawra S."/>
            <person name="van West P."/>
            <person name="Whitty B.R."/>
            <person name="Coutinho P.M."/>
            <person name="Henrissat B."/>
            <person name="Martin F."/>
            <person name="Thomas P.D."/>
            <person name="Tyler B.M."/>
            <person name="De Vries R.P."/>
            <person name="Kamoun S."/>
            <person name="Yandell M."/>
            <person name="Tisserat N."/>
            <person name="Buell C.R."/>
        </authorList>
    </citation>
    <scope>NUCLEOTIDE SEQUENCE</scope>
    <source>
        <strain evidence="8">DAOM:BR144</strain>
    </source>
</reference>
<dbReference type="Pfam" id="PF12780">
    <property type="entry name" value="AAA_8"/>
    <property type="match status" value="1"/>
</dbReference>
<dbReference type="PANTHER" id="PTHR45703:SF36">
    <property type="entry name" value="DYNEIN HEAVY CHAIN, CYTOPLASMIC"/>
    <property type="match status" value="1"/>
</dbReference>
<evidence type="ECO:0000259" key="6">
    <source>
        <dbReference type="Pfam" id="PF12781"/>
    </source>
</evidence>
<dbReference type="EnsemblProtists" id="PYU1_T002394">
    <property type="protein sequence ID" value="PYU1_T002394"/>
    <property type="gene ID" value="PYU1_G002391"/>
</dbReference>
<dbReference type="InParanoid" id="K3WBQ3"/>
<dbReference type="Gene3D" id="3.40.50.300">
    <property type="entry name" value="P-loop containing nucleotide triphosphate hydrolases"/>
    <property type="match status" value="3"/>
</dbReference>
<dbReference type="HOGENOM" id="CLU_235040_0_0_1"/>
<reference evidence="8" key="2">
    <citation type="submission" date="2010-04" db="EMBL/GenBank/DDBJ databases">
        <authorList>
            <person name="Buell R."/>
            <person name="Hamilton J."/>
            <person name="Hostetler J."/>
        </authorList>
    </citation>
    <scope>NUCLEOTIDE SEQUENCE [LARGE SCALE GENOMIC DNA]</scope>
    <source>
        <strain evidence="8">DAOM:BR144</strain>
    </source>
</reference>
<keyword evidence="8" id="KW-1185">Reference proteome</keyword>
<feature type="region of interest" description="Disordered" evidence="2">
    <location>
        <begin position="749"/>
        <end position="804"/>
    </location>
</feature>
<organism evidence="7 8">
    <name type="scientific">Globisporangium ultimum (strain ATCC 200006 / CBS 805.95 / DAOM BR144)</name>
    <name type="common">Pythium ultimum</name>
    <dbReference type="NCBI Taxonomy" id="431595"/>
    <lineage>
        <taxon>Eukaryota</taxon>
        <taxon>Sar</taxon>
        <taxon>Stramenopiles</taxon>
        <taxon>Oomycota</taxon>
        <taxon>Peronosporomycetes</taxon>
        <taxon>Pythiales</taxon>
        <taxon>Pythiaceae</taxon>
        <taxon>Globisporangium</taxon>
    </lineage>
</organism>
<dbReference type="Pfam" id="PF12777">
    <property type="entry name" value="MT"/>
    <property type="match status" value="1"/>
</dbReference>
<dbReference type="Gene3D" id="1.20.920.30">
    <property type="match status" value="1"/>
</dbReference>
<sequence length="1939" mass="219437">MSYVFIDDLHCLDPNRKLDSAVELLRMLVEHRQAIHPTSNQVTSCSNVLPLASVQANVAFNTSQHHDTIRLLNRFVPVTLPALTDAELSSICMAIVSPNDSGAALSSADATVRDFHKAHQLFAIIVKCTIKLFRFMSGEFSQCAAKVSFVPSKLHYMFHVHNIFDIVRSVFCDGGPTLTLAEKPYLARLWCHESARTLGDRLIEPKETVIFYQHVRDLALHSFGLAPEVFIPPHADLPIEKTDDTSYLWLANHLYFAFVGECSGAGFMDGYHEVTEIQKVELSIERSMMAMHCANMSSESLEIVICRYVTQHVLRLTRLLRNEDRNILLIGSRGNKMATITRLAAFICRKTAVLYNKSTSSVSQNSESLVGWKHELRSAILASVRKKDENIVFIFKDSHLLETGHYDAIERFVSGAQLSSDILAYEHLDGHLLSTLRDQMHQEQEENRANKLAAQTILSTKSSVLEYFYAQVRKKFQMVVILSDPHANMLPIKNENLGSRTAASRLARLFWQTPRILKHCTVNYFGEWPEESLSAIAHKCFALSSEIEKERAVQFAQAAVQIYQSTRRFYARCSESPEVVKEGRGDPANELLSELDQENEDAVNSVQFSSLDRPLPIQLDPSMLIAQICLFLKFLGRLSREITANKSKYHTGLSFLEQTEQILVAEQAQAEVLQPEMQKRADFTRRMSGTLEKEKIASSKLNRALDLATSLVEAQRERLANVEAEYQELVKDSMAVFKQMQTNIRMFQVAKSEESGEEQSSLDSPDPMQGNNAAAADADKDTESQDTNVESVQESLNGQEGLRSKEAEASVVECLTQEEPKERELKQHRRALIKSFASFKPVPTALMQLAECLGLIFGFQPVEARDKLDPDEIFMDYWENMTARLKTKAFWDELIVFDVEAHVNDKILGQVLPICSSPDFEKEMFASIHELAGSLCEWVQAWSRLARDIILAGPKFAQLMQEREAFKSAQAEVKARELEIQVQHNTTSEANALRHLSEVERQEIEDRLHDNVSTLQIAFSVWKVVASSRNKWKERYQYYTEFSAQWMGDLMIATAIVSYTSYASDKTRESLRANWSNELRKHYLIHSVDRALHEVFLVGNVQLTRWHLDGIPSKDACAAENAVIVSSSYHFPLLLDPYGIAVAWVKQYEATNKLQVLNSQVASEESLWNEIDTAVKKQNALMLTDFCEESACALRSLIGAKRRALFEVVNRDISSSSTVITGSGSSTMPRLGDGSEAINHPCWFQIPQSAKQHGGSTSLQQQTQKAGAYGSKITASLSTVVFGSESWRVYFVYSRSESVPEWMLQYASQLRIVRFHFSARFVETHCVSKVADAYGEQHLLTEIQTLQVDILSYQEQIDAIENEILDFFSTEQPQDVYSEVSKALRIIDNRSAMHTLESSKTESESKIRSNRTQLDRFAGLVHRGVDFAYAWRDIAWITSEMQLAANENSGRRSDPLFALPWVWKLLAKALQQYEPRKSFEEMASIYTETVREFVTARLHDDGQLLFDFLLSLRLHSRRRHDQHHSSATSDIVVEIEPGFEKDPTLSVHKDAEVVCRLMLLLQCEDETQLKQLCSFVPPKLVALRPDSLSPQQWRALCFLADASADLHDFMLQHADRKGKATGHDSWTELLKICSSSNSPNPSPPLNPLSEVVRLCAVCAMHKDLTLREIERFVAFELTTCLHPEVAPVSPDPKLSMRTLDGAAFPLLAHPGFGSLKANSFNSLYELWRTFSSSRTPIVVNCAPGFDFVSRVADVALRAKMTMNPSLYETLIRDDAFERNLRAAMQKGHWVVAPNLHAMPQRLARVQKLYQTLEERDLHSDFRLWVSSHVQWADIFVDKWAIRKLQGGMFALKRSLIHAFTVMKDNTTCQTLEANYEKVLKRVGLLHAVLTTQSHFGFAFWKSEFAFDDGDLQAVIGTLSKLDPQAEVTATEADQLRDTI</sequence>
<dbReference type="GO" id="GO:0051959">
    <property type="term" value="F:dynein light intermediate chain binding"/>
    <property type="evidence" value="ECO:0007669"/>
    <property type="project" value="InterPro"/>
</dbReference>
<dbReference type="InterPro" id="IPR024743">
    <property type="entry name" value="Dynein_HC_stalk"/>
</dbReference>
<protein>
    <submittedName>
        <fullName evidence="7">Uncharacterized protein</fullName>
    </submittedName>
</protein>
<dbReference type="InterPro" id="IPR035706">
    <property type="entry name" value="AAA_9"/>
</dbReference>
<dbReference type="Pfam" id="PF12781">
    <property type="entry name" value="AAA_9"/>
    <property type="match status" value="1"/>
</dbReference>
<dbReference type="InterPro" id="IPR004273">
    <property type="entry name" value="Dynein_heavy_D6_P-loop"/>
</dbReference>
<keyword evidence="1" id="KW-0175">Coiled coil</keyword>
<dbReference type="eggNOG" id="KOG3595">
    <property type="taxonomic scope" value="Eukaryota"/>
</dbReference>
<evidence type="ECO:0000259" key="3">
    <source>
        <dbReference type="Pfam" id="PF03028"/>
    </source>
</evidence>
<name>K3WBQ3_GLOUD</name>
<evidence type="ECO:0000259" key="4">
    <source>
        <dbReference type="Pfam" id="PF12777"/>
    </source>
</evidence>
<dbReference type="GO" id="GO:0008569">
    <property type="term" value="F:minus-end-directed microtubule motor activity"/>
    <property type="evidence" value="ECO:0007669"/>
    <property type="project" value="InterPro"/>
</dbReference>
<feature type="domain" description="Dynein heavy chain region D6 P-loop" evidence="3">
    <location>
        <begin position="1733"/>
        <end position="1829"/>
    </location>
</feature>